<dbReference type="Pfam" id="PF05621">
    <property type="entry name" value="TniB"/>
    <property type="match status" value="1"/>
</dbReference>
<dbReference type="Proteomes" id="UP000277766">
    <property type="component" value="Unassembled WGS sequence"/>
</dbReference>
<dbReference type="InterPro" id="IPR008868">
    <property type="entry name" value="TniB"/>
</dbReference>
<proteinExistence type="predicted"/>
<reference evidence="1 2" key="1">
    <citation type="submission" date="2018-12" db="EMBL/GenBank/DDBJ databases">
        <title>Deinococcus radiophilus ATCC 27603 genome sequencing and assembly.</title>
        <authorList>
            <person name="Maclea K.S."/>
            <person name="Maynard C.R."/>
        </authorList>
    </citation>
    <scope>NUCLEOTIDE SEQUENCE [LARGE SCALE GENOMIC DNA]</scope>
    <source>
        <strain evidence="1 2">ATCC 27603</strain>
    </source>
</reference>
<dbReference type="SUPFAM" id="SSF52540">
    <property type="entry name" value="P-loop containing nucleoside triphosphate hydrolases"/>
    <property type="match status" value="1"/>
</dbReference>
<keyword evidence="2" id="KW-1185">Reference proteome</keyword>
<sequence>MEFFRGRLWIGYPKARAVLAKLERLYEYPEVTRPPNLLVVTETNNGKTSIVERFKELHPDVDDPLSDGVKMPVVLLDTPPSGDEERLYAHILKKLRPTTRVPNGKDAKLIQVERLLQGLQVRVLILDEFNNSLTGQANQRQQMYNALKGLSNGLRRPIVLTGTYQALTALRSDPQLQNRFPPMVLPKWELNRDYLQLLTSFEALMPLRRDSGLASEQLAPLLLSMSNRNIGELKNLLVLAFEEAVISGEERITAKLLLRLDWLPPDLRDQAASAAEYGMDVKLDYQARIRELGTVSEDEMDDESDGDDR</sequence>
<comment type="caution">
    <text evidence="1">The sequence shown here is derived from an EMBL/GenBank/DDBJ whole genome shotgun (WGS) entry which is preliminary data.</text>
</comment>
<dbReference type="OrthoDB" id="14765at2"/>
<dbReference type="InterPro" id="IPR027417">
    <property type="entry name" value="P-loop_NTPase"/>
</dbReference>
<evidence type="ECO:0000313" key="2">
    <source>
        <dbReference type="Proteomes" id="UP000277766"/>
    </source>
</evidence>
<gene>
    <name evidence="1" type="ORF">EJ104_09290</name>
</gene>
<dbReference type="AlphaFoldDB" id="A0A3S0I6J6"/>
<dbReference type="Gene3D" id="3.40.50.300">
    <property type="entry name" value="P-loop containing nucleotide triphosphate hydrolases"/>
    <property type="match status" value="1"/>
</dbReference>
<dbReference type="EMBL" id="RXPE01000020">
    <property type="protein sequence ID" value="RTR25932.1"/>
    <property type="molecule type" value="Genomic_DNA"/>
</dbReference>
<accession>A0A3S0I6J6</accession>
<evidence type="ECO:0008006" key="3">
    <source>
        <dbReference type="Google" id="ProtNLM"/>
    </source>
</evidence>
<organism evidence="1 2">
    <name type="scientific">Deinococcus radiophilus</name>
    <dbReference type="NCBI Taxonomy" id="32062"/>
    <lineage>
        <taxon>Bacteria</taxon>
        <taxon>Thermotogati</taxon>
        <taxon>Deinococcota</taxon>
        <taxon>Deinococci</taxon>
        <taxon>Deinococcales</taxon>
        <taxon>Deinococcaceae</taxon>
        <taxon>Deinococcus</taxon>
    </lineage>
</organism>
<evidence type="ECO:0000313" key="1">
    <source>
        <dbReference type="EMBL" id="RTR25932.1"/>
    </source>
</evidence>
<protein>
    <recommendedName>
        <fullName evidence="3">Transposase</fullName>
    </recommendedName>
</protein>
<name>A0A3S0I6J6_9DEIO</name>